<dbReference type="EMBL" id="JALJRB010000002">
    <property type="protein sequence ID" value="MCJ8499401.1"/>
    <property type="molecule type" value="Genomic_DNA"/>
</dbReference>
<dbReference type="NCBIfam" id="TIGR00004">
    <property type="entry name" value="Rid family detoxifying hydrolase"/>
    <property type="match status" value="1"/>
</dbReference>
<dbReference type="InterPro" id="IPR006175">
    <property type="entry name" value="YjgF/YER057c/UK114"/>
</dbReference>
<dbReference type="RefSeq" id="WP_246902687.1">
    <property type="nucleotide sequence ID" value="NZ_JALJRB010000002.1"/>
</dbReference>
<dbReference type="InterPro" id="IPR006056">
    <property type="entry name" value="RidA"/>
</dbReference>
<dbReference type="Pfam" id="PF01042">
    <property type="entry name" value="Ribonuc_L-PSP"/>
    <property type="match status" value="1"/>
</dbReference>
<organism evidence="3 4">
    <name type="scientific">Desulfatitalea alkaliphila</name>
    <dbReference type="NCBI Taxonomy" id="2929485"/>
    <lineage>
        <taxon>Bacteria</taxon>
        <taxon>Pseudomonadati</taxon>
        <taxon>Thermodesulfobacteriota</taxon>
        <taxon>Desulfobacteria</taxon>
        <taxon>Desulfobacterales</taxon>
        <taxon>Desulfosarcinaceae</taxon>
        <taxon>Desulfatitalea</taxon>
    </lineage>
</organism>
<keyword evidence="3" id="KW-0378">Hydrolase</keyword>
<evidence type="ECO:0000313" key="4">
    <source>
        <dbReference type="Proteomes" id="UP001165427"/>
    </source>
</evidence>
<reference evidence="3" key="1">
    <citation type="submission" date="2022-04" db="EMBL/GenBank/DDBJ databases">
        <title>Desulfatitalea alkaliphila sp. nov., a novel anaerobic sulfate-reducing bacterium isolated from terrestrial mud volcano, Taman Peninsula, Russia.</title>
        <authorList>
            <person name="Khomyakova M.A."/>
            <person name="Merkel A.Y."/>
            <person name="Slobodkin A.I."/>
        </authorList>
    </citation>
    <scope>NUCLEOTIDE SEQUENCE</scope>
    <source>
        <strain evidence="3">M08but</strain>
    </source>
</reference>
<comment type="similarity">
    <text evidence="1">Belongs to the RutC family.</text>
</comment>
<gene>
    <name evidence="3" type="ORF">MRX98_02350</name>
</gene>
<dbReference type="SUPFAM" id="SSF55298">
    <property type="entry name" value="YjgF-like"/>
    <property type="match status" value="1"/>
</dbReference>
<dbReference type="CDD" id="cd00448">
    <property type="entry name" value="YjgF_YER057c_UK114_family"/>
    <property type="match status" value="1"/>
</dbReference>
<comment type="caution">
    <text evidence="3">The sequence shown here is derived from an EMBL/GenBank/DDBJ whole genome shotgun (WGS) entry which is preliminary data.</text>
</comment>
<name>A0AA41R0P1_9BACT</name>
<dbReference type="GO" id="GO:0005829">
    <property type="term" value="C:cytosol"/>
    <property type="evidence" value="ECO:0007669"/>
    <property type="project" value="TreeGrafter"/>
</dbReference>
<feature type="region of interest" description="Disordered" evidence="2">
    <location>
        <begin position="1"/>
        <end position="29"/>
    </location>
</feature>
<evidence type="ECO:0000313" key="3">
    <source>
        <dbReference type="EMBL" id="MCJ8499401.1"/>
    </source>
</evidence>
<dbReference type="InterPro" id="IPR035959">
    <property type="entry name" value="RutC-like_sf"/>
</dbReference>
<dbReference type="Proteomes" id="UP001165427">
    <property type="component" value="Unassembled WGS sequence"/>
</dbReference>
<evidence type="ECO:0000256" key="1">
    <source>
        <dbReference type="ARBA" id="ARBA00010552"/>
    </source>
</evidence>
<accession>A0AA41R0P1</accession>
<proteinExistence type="inferred from homology"/>
<dbReference type="Gene3D" id="3.30.1330.40">
    <property type="entry name" value="RutC-like"/>
    <property type="match status" value="1"/>
</dbReference>
<feature type="compositionally biased region" description="Low complexity" evidence="2">
    <location>
        <begin position="1"/>
        <end position="21"/>
    </location>
</feature>
<sequence length="147" mass="15398">MPTTNTPNSDTTTPNSDTTTPIATDNAPRAIGPYAQGRIGGGLVYVSGQLGFDPASGDFVGGDFASQARQALENMKAVLDAAGCRLSDVIAVDVFLIDMGNFVEFNRIYQAFFGEHKPARAVVAVHALPKNGRVEVKCVAVQPSGAK</sequence>
<evidence type="ECO:0000256" key="2">
    <source>
        <dbReference type="SAM" id="MobiDB-lite"/>
    </source>
</evidence>
<dbReference type="GO" id="GO:0019239">
    <property type="term" value="F:deaminase activity"/>
    <property type="evidence" value="ECO:0007669"/>
    <property type="project" value="TreeGrafter"/>
</dbReference>
<keyword evidence="4" id="KW-1185">Reference proteome</keyword>
<dbReference type="PANTHER" id="PTHR11803">
    <property type="entry name" value="2-IMINOBUTANOATE/2-IMINOPROPANOATE DEAMINASE RIDA"/>
    <property type="match status" value="1"/>
</dbReference>
<protein>
    <submittedName>
        <fullName evidence="3">Rid family detoxifying hydrolase</fullName>
    </submittedName>
</protein>
<dbReference type="PANTHER" id="PTHR11803:SF58">
    <property type="entry name" value="PROTEIN HMF1-RELATED"/>
    <property type="match status" value="1"/>
</dbReference>
<dbReference type="AlphaFoldDB" id="A0AA41R0P1"/>
<dbReference type="FunFam" id="3.30.1330.40:FF:000001">
    <property type="entry name" value="L-PSP family endoribonuclease"/>
    <property type="match status" value="1"/>
</dbReference>